<dbReference type="AlphaFoldDB" id="A0A3N4VSY4"/>
<gene>
    <name evidence="2" type="ORF">EDC50_2009</name>
</gene>
<evidence type="ECO:0000313" key="3">
    <source>
        <dbReference type="Proteomes" id="UP000269708"/>
    </source>
</evidence>
<protein>
    <submittedName>
        <fullName evidence="2">Uncharacterized protein</fullName>
    </submittedName>
</protein>
<dbReference type="EMBL" id="RKQN01000002">
    <property type="protein sequence ID" value="RPE80177.1"/>
    <property type="molecule type" value="Genomic_DNA"/>
</dbReference>
<dbReference type="RefSeq" id="WP_123770323.1">
    <property type="nucleotide sequence ID" value="NZ_RKQN01000002.1"/>
</dbReference>
<feature type="transmembrane region" description="Helical" evidence="1">
    <location>
        <begin position="41"/>
        <end position="67"/>
    </location>
</feature>
<evidence type="ECO:0000313" key="2">
    <source>
        <dbReference type="EMBL" id="RPE80177.1"/>
    </source>
</evidence>
<reference evidence="2 3" key="1">
    <citation type="submission" date="2018-11" db="EMBL/GenBank/DDBJ databases">
        <title>Genomic Encyclopedia of Type Strains, Phase IV (KMG-IV): sequencing the most valuable type-strain genomes for metagenomic binning, comparative biology and taxonomic classification.</title>
        <authorList>
            <person name="Goeker M."/>
        </authorList>
    </citation>
    <scope>NUCLEOTIDE SEQUENCE [LARGE SCALE GENOMIC DNA]</scope>
    <source>
        <strain evidence="2 3">DSM 25623</strain>
    </source>
</reference>
<keyword evidence="1" id="KW-0812">Transmembrane</keyword>
<dbReference type="Proteomes" id="UP000269708">
    <property type="component" value="Unassembled WGS sequence"/>
</dbReference>
<keyword evidence="3" id="KW-1185">Reference proteome</keyword>
<keyword evidence="1" id="KW-1133">Transmembrane helix</keyword>
<organism evidence="2 3">
    <name type="scientific">Vulcaniibacterium tengchongense</name>
    <dbReference type="NCBI Taxonomy" id="1273429"/>
    <lineage>
        <taxon>Bacteria</taxon>
        <taxon>Pseudomonadati</taxon>
        <taxon>Pseudomonadota</taxon>
        <taxon>Gammaproteobacteria</taxon>
        <taxon>Lysobacterales</taxon>
        <taxon>Lysobacteraceae</taxon>
        <taxon>Vulcaniibacterium</taxon>
    </lineage>
</organism>
<evidence type="ECO:0000256" key="1">
    <source>
        <dbReference type="SAM" id="Phobius"/>
    </source>
</evidence>
<proteinExistence type="predicted"/>
<keyword evidence="1" id="KW-0472">Membrane</keyword>
<name>A0A3N4VSY4_9GAMM</name>
<sequence length="85" mass="8829">MPASRPLRYAYLPLMLLGMGALFAVASRAVRASLPAGSAEFLLLAWILAFVLALPAALLLLGVAAALRRLRGDVATVPCTGVNVP</sequence>
<accession>A0A3N4VSY4</accession>
<comment type="caution">
    <text evidence="2">The sequence shown here is derived from an EMBL/GenBank/DDBJ whole genome shotgun (WGS) entry which is preliminary data.</text>
</comment>